<dbReference type="CDD" id="cd09272">
    <property type="entry name" value="RNase_HI_RT_Ty1"/>
    <property type="match status" value="1"/>
</dbReference>
<reference evidence="1" key="1">
    <citation type="journal article" date="2022" name="Int. J. Mol. Sci.">
        <title>Draft Genome of Tanacetum Coccineum: Genomic Comparison of Closely Related Tanacetum-Family Plants.</title>
        <authorList>
            <person name="Yamashiro T."/>
            <person name="Shiraishi A."/>
            <person name="Nakayama K."/>
            <person name="Satake H."/>
        </authorList>
    </citation>
    <scope>NUCLEOTIDE SEQUENCE</scope>
</reference>
<name>A0ABQ5BRA5_9ASTR</name>
<evidence type="ECO:0008006" key="3">
    <source>
        <dbReference type="Google" id="ProtNLM"/>
    </source>
</evidence>
<evidence type="ECO:0000313" key="2">
    <source>
        <dbReference type="Proteomes" id="UP001151760"/>
    </source>
</evidence>
<dbReference type="PANTHER" id="PTHR11439:SF509">
    <property type="entry name" value="RNA-DIRECTED DNA POLYMERASE"/>
    <property type="match status" value="1"/>
</dbReference>
<evidence type="ECO:0000313" key="1">
    <source>
        <dbReference type="EMBL" id="GJT17370.1"/>
    </source>
</evidence>
<reference evidence="1" key="2">
    <citation type="submission" date="2022-01" db="EMBL/GenBank/DDBJ databases">
        <authorList>
            <person name="Yamashiro T."/>
            <person name="Shiraishi A."/>
            <person name="Satake H."/>
            <person name="Nakayama K."/>
        </authorList>
    </citation>
    <scope>NUCLEOTIDE SEQUENCE</scope>
</reference>
<comment type="caution">
    <text evidence="1">The sequence shown here is derived from an EMBL/GenBank/DDBJ whole genome shotgun (WGS) entry which is preliminary data.</text>
</comment>
<sequence>METCEPVDTPIVKKSKLDEDLQGKAVDPIHYRRMIDTLMYLTNSRTDLIFAVCMCARYQEKPTEKYLHAVKRIFRYLRGTINMGMWYSKDYCIALTAFVDANHAGCPDTRKSTSGSMQLLGDRLIPLYCDNKSAIALCCNNVQHSRSKHIDIRHHFIKEQVENGVVELYFVRTEYQLADIFTKPLARERLEFLIKKLGMQSMSPETLKKLADEEEE</sequence>
<dbReference type="Proteomes" id="UP001151760">
    <property type="component" value="Unassembled WGS sequence"/>
</dbReference>
<proteinExistence type="predicted"/>
<protein>
    <recommendedName>
        <fullName evidence="3">Retrotransposon protein, putative, unclassified</fullName>
    </recommendedName>
</protein>
<dbReference type="PANTHER" id="PTHR11439">
    <property type="entry name" value="GAG-POL-RELATED RETROTRANSPOSON"/>
    <property type="match status" value="1"/>
</dbReference>
<organism evidence="1 2">
    <name type="scientific">Tanacetum coccineum</name>
    <dbReference type="NCBI Taxonomy" id="301880"/>
    <lineage>
        <taxon>Eukaryota</taxon>
        <taxon>Viridiplantae</taxon>
        <taxon>Streptophyta</taxon>
        <taxon>Embryophyta</taxon>
        <taxon>Tracheophyta</taxon>
        <taxon>Spermatophyta</taxon>
        <taxon>Magnoliopsida</taxon>
        <taxon>eudicotyledons</taxon>
        <taxon>Gunneridae</taxon>
        <taxon>Pentapetalae</taxon>
        <taxon>asterids</taxon>
        <taxon>campanulids</taxon>
        <taxon>Asterales</taxon>
        <taxon>Asteraceae</taxon>
        <taxon>Asteroideae</taxon>
        <taxon>Anthemideae</taxon>
        <taxon>Anthemidinae</taxon>
        <taxon>Tanacetum</taxon>
    </lineage>
</organism>
<gene>
    <name evidence="1" type="ORF">Tco_0876076</name>
</gene>
<accession>A0ABQ5BRA5</accession>
<keyword evidence="2" id="KW-1185">Reference proteome</keyword>
<dbReference type="EMBL" id="BQNB010013551">
    <property type="protein sequence ID" value="GJT17370.1"/>
    <property type="molecule type" value="Genomic_DNA"/>
</dbReference>